<keyword evidence="1" id="KW-0812">Transmembrane</keyword>
<name>A0A2D4MAN9_9SAUR</name>
<dbReference type="AlphaFoldDB" id="A0A2D4MAN9"/>
<reference evidence="2" key="2">
    <citation type="submission" date="2017-11" db="EMBL/GenBank/DDBJ databases">
        <title>Coralsnake Venomics: Analyses of Venom Gland Transcriptomes and Proteomes of Six Brazilian Taxa.</title>
        <authorList>
            <person name="Aird S.D."/>
            <person name="Jorge da Silva N."/>
            <person name="Qiu L."/>
            <person name="Villar-Briones A."/>
            <person name="Aparecida-Saddi V."/>
            <person name="Campos-Telles M.P."/>
            <person name="Grau M."/>
            <person name="Mikheyev A.S."/>
        </authorList>
    </citation>
    <scope>NUCLEOTIDE SEQUENCE</scope>
    <source>
        <tissue evidence="2">Venom_gland</tissue>
    </source>
</reference>
<proteinExistence type="predicted"/>
<evidence type="ECO:0000313" key="2">
    <source>
        <dbReference type="EMBL" id="LAB30430.1"/>
    </source>
</evidence>
<organism evidence="2">
    <name type="scientific">Micrurus spixii</name>
    <name type="common">Amazon coral snake</name>
    <dbReference type="NCBI Taxonomy" id="129469"/>
    <lineage>
        <taxon>Eukaryota</taxon>
        <taxon>Metazoa</taxon>
        <taxon>Chordata</taxon>
        <taxon>Craniata</taxon>
        <taxon>Vertebrata</taxon>
        <taxon>Euteleostomi</taxon>
        <taxon>Lepidosauria</taxon>
        <taxon>Squamata</taxon>
        <taxon>Bifurcata</taxon>
        <taxon>Unidentata</taxon>
        <taxon>Episquamata</taxon>
        <taxon>Toxicofera</taxon>
        <taxon>Serpentes</taxon>
        <taxon>Colubroidea</taxon>
        <taxon>Elapidae</taxon>
        <taxon>Elapinae</taxon>
        <taxon>Micrurus</taxon>
    </lineage>
</organism>
<protein>
    <submittedName>
        <fullName evidence="2">Uncharacterized protein</fullName>
    </submittedName>
</protein>
<keyword evidence="1" id="KW-0472">Membrane</keyword>
<feature type="transmembrane region" description="Helical" evidence="1">
    <location>
        <begin position="12"/>
        <end position="29"/>
    </location>
</feature>
<accession>A0A2D4MAN9</accession>
<dbReference type="EMBL" id="IACM01088517">
    <property type="protein sequence ID" value="LAB30430.1"/>
    <property type="molecule type" value="Transcribed_RNA"/>
</dbReference>
<keyword evidence="1" id="KW-1133">Transmembrane helix</keyword>
<feature type="transmembrane region" description="Helical" evidence="1">
    <location>
        <begin position="60"/>
        <end position="78"/>
    </location>
</feature>
<evidence type="ECO:0000256" key="1">
    <source>
        <dbReference type="SAM" id="Phobius"/>
    </source>
</evidence>
<sequence length="100" mass="11501">MNKFGSEVFRSMASISVTFLLYIQMFYLLSDYSLFHEADGGVNNSIVVVFCPSDLLDQQINTLVGGMWTTFIAQYFRLHLGKQVRNKLLLRNFFVTSKAF</sequence>
<reference evidence="2" key="1">
    <citation type="submission" date="2017-07" db="EMBL/GenBank/DDBJ databases">
        <authorList>
            <person name="Mikheyev A."/>
            <person name="Grau M."/>
        </authorList>
    </citation>
    <scope>NUCLEOTIDE SEQUENCE</scope>
    <source>
        <tissue evidence="2">Venom_gland</tissue>
    </source>
</reference>